<organism evidence="6 7">
    <name type="scientific">Pasteurella multocida</name>
    <dbReference type="NCBI Taxonomy" id="747"/>
    <lineage>
        <taxon>Bacteria</taxon>
        <taxon>Pseudomonadati</taxon>
        <taxon>Pseudomonadota</taxon>
        <taxon>Gammaproteobacteria</taxon>
        <taxon>Pasteurellales</taxon>
        <taxon>Pasteurellaceae</taxon>
        <taxon>Pasteurella</taxon>
    </lineage>
</organism>
<sequence length="232" mass="24708">MMNWSLYGYSFLTLLAFAVAVKISRHWKSILFNSFVLTVTLLVVILLTIDISYDDYLQGNAPLNNLLGISIVALAVPLYEQLHQISRYWKNILLITCLASLLSMLSGAGLALYLGATPEMVATVLPKSVTTPIAMAVSQGLGGIPSIAAVGVVIAGLQGSVLGLLTLKKLKIKHAEARGLAIGAISHSLGTVTCMESDQKAGSYSSIALVLCGIMTSILAPITFKILYFFMA</sequence>
<evidence type="ECO:0000256" key="4">
    <source>
        <dbReference type="ARBA" id="ARBA00023136"/>
    </source>
</evidence>
<dbReference type="PANTHER" id="PTHR30249">
    <property type="entry name" value="PUTATIVE SEROTONIN TRANSPORTER"/>
    <property type="match status" value="1"/>
</dbReference>
<accession>A0A9X3ZLN2</accession>
<evidence type="ECO:0000256" key="5">
    <source>
        <dbReference type="SAM" id="Phobius"/>
    </source>
</evidence>
<reference evidence="6" key="1">
    <citation type="submission" date="2022-07" db="EMBL/GenBank/DDBJ databases">
        <title>Genome-based characterization of novel serogroup A variants of Pasteurella multocida.</title>
        <authorList>
            <person name="Prajapati A."/>
            <person name="Yogisharadhya R."/>
            <person name="Mohanty N."/>
            <person name="Chanda M."/>
            <person name="Mendem S.K."/>
            <person name="Siddaramappa S."/>
            <person name="Shivachandra S.B."/>
        </authorList>
    </citation>
    <scope>NUCLEOTIDE SEQUENCE</scope>
    <source>
        <strain evidence="6">NIVEDIPm19</strain>
    </source>
</reference>
<proteinExistence type="predicted"/>
<gene>
    <name evidence="6" type="ORF">NM948_08390</name>
</gene>
<feature type="transmembrane region" description="Helical" evidence="5">
    <location>
        <begin position="30"/>
        <end position="49"/>
    </location>
</feature>
<feature type="transmembrane region" description="Helical" evidence="5">
    <location>
        <begin position="207"/>
        <end position="231"/>
    </location>
</feature>
<dbReference type="PANTHER" id="PTHR30249:SF0">
    <property type="entry name" value="PLASTIDAL GLYCOLATE_GLYCERATE TRANSLOCATOR 1, CHLOROPLASTIC"/>
    <property type="match status" value="1"/>
</dbReference>
<keyword evidence="4 5" id="KW-0472">Membrane</keyword>
<dbReference type="NCBIfam" id="TIGR00659">
    <property type="entry name" value="CidB/LrgB family autolysis modulator"/>
    <property type="match status" value="1"/>
</dbReference>
<comment type="subcellular location">
    <subcellularLocation>
        <location evidence="1">Membrane</location>
        <topology evidence="1">Multi-pass membrane protein</topology>
    </subcellularLocation>
</comment>
<keyword evidence="3 5" id="KW-1133">Transmembrane helix</keyword>
<keyword evidence="2 5" id="KW-0812">Transmembrane</keyword>
<dbReference type="GO" id="GO:0016020">
    <property type="term" value="C:membrane"/>
    <property type="evidence" value="ECO:0007669"/>
    <property type="project" value="UniProtKB-SubCell"/>
</dbReference>
<dbReference type="RefSeq" id="WP_195188969.1">
    <property type="nucleotide sequence ID" value="NZ_JADMLJ010000013.1"/>
</dbReference>
<feature type="transmembrane region" description="Helical" evidence="5">
    <location>
        <begin position="61"/>
        <end position="79"/>
    </location>
</feature>
<dbReference type="Pfam" id="PF04172">
    <property type="entry name" value="LrgB"/>
    <property type="match status" value="1"/>
</dbReference>
<comment type="caution">
    <text evidence="6">The sequence shown here is derived from an EMBL/GenBank/DDBJ whole genome shotgun (WGS) entry which is preliminary data.</text>
</comment>
<name>A0A9X3ZLN2_PASMD</name>
<feature type="transmembrane region" description="Helical" evidence="5">
    <location>
        <begin position="91"/>
        <end position="116"/>
    </location>
</feature>
<dbReference type="Proteomes" id="UP001145481">
    <property type="component" value="Unassembled WGS sequence"/>
</dbReference>
<feature type="transmembrane region" description="Helical" evidence="5">
    <location>
        <begin position="6"/>
        <end position="23"/>
    </location>
</feature>
<evidence type="ECO:0000256" key="2">
    <source>
        <dbReference type="ARBA" id="ARBA00022692"/>
    </source>
</evidence>
<evidence type="ECO:0000313" key="7">
    <source>
        <dbReference type="Proteomes" id="UP001145481"/>
    </source>
</evidence>
<dbReference type="InterPro" id="IPR007300">
    <property type="entry name" value="CidB/LrgB"/>
</dbReference>
<dbReference type="EMBL" id="JANJHC010000018">
    <property type="protein sequence ID" value="MDA5623553.1"/>
    <property type="molecule type" value="Genomic_DNA"/>
</dbReference>
<dbReference type="AlphaFoldDB" id="A0A9X3ZLN2"/>
<feature type="transmembrane region" description="Helical" evidence="5">
    <location>
        <begin position="144"/>
        <end position="165"/>
    </location>
</feature>
<evidence type="ECO:0000313" key="6">
    <source>
        <dbReference type="EMBL" id="MDA5623553.1"/>
    </source>
</evidence>
<evidence type="ECO:0000256" key="1">
    <source>
        <dbReference type="ARBA" id="ARBA00004141"/>
    </source>
</evidence>
<dbReference type="InterPro" id="IPR005261">
    <property type="entry name" value="YohK-like"/>
</dbReference>
<evidence type="ECO:0000256" key="3">
    <source>
        <dbReference type="ARBA" id="ARBA00022989"/>
    </source>
</evidence>
<protein>
    <submittedName>
        <fullName evidence="6">CidB/LrgB family autolysis modulator</fullName>
    </submittedName>
</protein>